<evidence type="ECO:0000259" key="2">
    <source>
        <dbReference type="Pfam" id="PF25023"/>
    </source>
</evidence>
<dbReference type="Pfam" id="PF25023">
    <property type="entry name" value="TEN_YD-shell"/>
    <property type="match status" value="1"/>
</dbReference>
<dbReference type="HOGENOM" id="CLU_048244_2_0_7"/>
<proteinExistence type="predicted"/>
<accession>Q6MNG4</accession>
<name>Q6MNG4_BDEBA</name>
<dbReference type="RefSeq" id="WP_011163790.1">
    <property type="nucleotide sequence ID" value="NC_005363.1"/>
</dbReference>
<dbReference type="PANTHER" id="PTHR32305:SF15">
    <property type="entry name" value="PROTEIN RHSA-RELATED"/>
    <property type="match status" value="1"/>
</dbReference>
<organism evidence="3 4">
    <name type="scientific">Bdellovibrio bacteriovorus (strain ATCC 15356 / DSM 50701 / NCIMB 9529 / HD100)</name>
    <dbReference type="NCBI Taxonomy" id="264462"/>
    <lineage>
        <taxon>Bacteria</taxon>
        <taxon>Pseudomonadati</taxon>
        <taxon>Bdellovibrionota</taxon>
        <taxon>Bdellovibrionia</taxon>
        <taxon>Bdellovibrionales</taxon>
        <taxon>Pseudobdellovibrionaceae</taxon>
        <taxon>Bdellovibrio</taxon>
    </lineage>
</organism>
<dbReference type="STRING" id="264462.Bd1292"/>
<feature type="domain" description="Teneurin-like YD-shell" evidence="2">
    <location>
        <begin position="13"/>
        <end position="303"/>
    </location>
</feature>
<dbReference type="InterPro" id="IPR050708">
    <property type="entry name" value="T6SS_VgrG/RHS"/>
</dbReference>
<evidence type="ECO:0000313" key="4">
    <source>
        <dbReference type="Proteomes" id="UP000008080"/>
    </source>
</evidence>
<protein>
    <recommendedName>
        <fullName evidence="2">Teneurin-like YD-shell domain-containing protein</fullName>
    </recommendedName>
</protein>
<evidence type="ECO:0000256" key="1">
    <source>
        <dbReference type="ARBA" id="ARBA00022737"/>
    </source>
</evidence>
<dbReference type="PANTHER" id="PTHR32305">
    <property type="match status" value="1"/>
</dbReference>
<dbReference type="EMBL" id="BX842649">
    <property type="protein sequence ID" value="CAE79188.1"/>
    <property type="molecule type" value="Genomic_DNA"/>
</dbReference>
<dbReference type="KEGG" id="bba:Bd1292"/>
<keyword evidence="1" id="KW-0677">Repeat</keyword>
<dbReference type="InterPro" id="IPR006530">
    <property type="entry name" value="YD"/>
</dbReference>
<dbReference type="NCBIfam" id="TIGR03696">
    <property type="entry name" value="Rhs_assc_core"/>
    <property type="match status" value="1"/>
</dbReference>
<sequence>MQYVFLGKQAKRGTTVIYDLILNRDAMGRIDGKTQVMNAVTDNYVYTFDSTGRLTQTNKNSATVATYSYDSNSNRNGGTIGAQPTTATYDDQDRLLTYNTLSFTYNANGDLLTKTNSVTSTTTQYVYDVFGNLTQVTLPSGAVITYEIDALNRRTGKLVNGVVQKRWIYMDQYRIAAELNAAGTITKRFIYASKGNIPDYMIASGVKYRIISDHLGSPRLVVKQSDGTVIQRMDHDEYGRVIADTNPGYLPFGFAGGLYDHQTSLVRFGARDYDSEVGRWTSKDPILFKGGDSNLYGYVLNDPVNFVDPNGLMVISISWGSSFFASNSPGSATGKSGSLSSGIAFDTSSGKFFTFHTSGHGTDAIGLVAGTGVSLGISSGGIDEFFGKAPVSSAAVGAIFGGAGFSYSSSASGPGVSFDLIGPGLGAGGGVQEVITCPGFAQ</sequence>
<dbReference type="Proteomes" id="UP000008080">
    <property type="component" value="Chromosome"/>
</dbReference>
<keyword evidence="4" id="KW-1185">Reference proteome</keyword>
<evidence type="ECO:0000313" key="3">
    <source>
        <dbReference type="EMBL" id="CAE79188.1"/>
    </source>
</evidence>
<dbReference type="NCBIfam" id="TIGR01643">
    <property type="entry name" value="YD_repeat_2x"/>
    <property type="match status" value="1"/>
</dbReference>
<reference evidence="3 4" key="1">
    <citation type="journal article" date="2004" name="Science">
        <title>A predator unmasked: life cycle of Bdellovibrio bacteriovorus from a genomic perspective.</title>
        <authorList>
            <person name="Rendulic S."/>
            <person name="Jagtap P."/>
            <person name="Rosinus A."/>
            <person name="Eppinger M."/>
            <person name="Baar C."/>
            <person name="Lanz C."/>
            <person name="Keller H."/>
            <person name="Lambert C."/>
            <person name="Evans K.J."/>
            <person name="Goesmann A."/>
            <person name="Meyer F."/>
            <person name="Sockett R.E."/>
            <person name="Schuster S.C."/>
        </authorList>
    </citation>
    <scope>NUCLEOTIDE SEQUENCE [LARGE SCALE GENOMIC DNA]</scope>
    <source>
        <strain evidence="4">ATCC 15356 / DSM 50701 / NCIMB 9529 / HD100</strain>
    </source>
</reference>
<dbReference type="eggNOG" id="COG3209">
    <property type="taxonomic scope" value="Bacteria"/>
</dbReference>
<dbReference type="GeneID" id="93012314"/>
<dbReference type="InterPro" id="IPR056823">
    <property type="entry name" value="TEN-like_YD-shell"/>
</dbReference>
<dbReference type="InterPro" id="IPR022385">
    <property type="entry name" value="Rhs_assc_core"/>
</dbReference>
<dbReference type="AlphaFoldDB" id="Q6MNG4"/>
<gene>
    <name evidence="3" type="ordered locus">Bd1292</name>
</gene>
<dbReference type="Gene3D" id="2.180.10.10">
    <property type="entry name" value="RHS repeat-associated core"/>
    <property type="match status" value="1"/>
</dbReference>